<evidence type="ECO:0000313" key="2">
    <source>
        <dbReference type="Proteomes" id="UP001050975"/>
    </source>
</evidence>
<dbReference type="Proteomes" id="UP001050975">
    <property type="component" value="Unassembled WGS sequence"/>
</dbReference>
<dbReference type="RefSeq" id="WP_226574981.1">
    <property type="nucleotide sequence ID" value="NZ_BLAY01000007.1"/>
</dbReference>
<gene>
    <name evidence="1" type="ORF">MiSe_07360</name>
</gene>
<name>A0AAV3X223_9CYAN</name>
<keyword evidence="2" id="KW-1185">Reference proteome</keyword>
<dbReference type="EMBL" id="BLAY01000007">
    <property type="protein sequence ID" value="GET35988.1"/>
    <property type="molecule type" value="Genomic_DNA"/>
</dbReference>
<protein>
    <submittedName>
        <fullName evidence="1">Uncharacterized protein</fullName>
    </submittedName>
</protein>
<proteinExistence type="predicted"/>
<evidence type="ECO:0000313" key="1">
    <source>
        <dbReference type="EMBL" id="GET35988.1"/>
    </source>
</evidence>
<reference evidence="1" key="1">
    <citation type="submission" date="2019-10" db="EMBL/GenBank/DDBJ databases">
        <title>Draft genome sequece of Microseira wollei NIES-4236.</title>
        <authorList>
            <person name="Yamaguchi H."/>
            <person name="Suzuki S."/>
            <person name="Kawachi M."/>
        </authorList>
    </citation>
    <scope>NUCLEOTIDE SEQUENCE</scope>
    <source>
        <strain evidence="1">NIES-4236</strain>
    </source>
</reference>
<accession>A0AAV3X223</accession>
<comment type="caution">
    <text evidence="1">The sequence shown here is derived from an EMBL/GenBank/DDBJ whole genome shotgun (WGS) entry which is preliminary data.</text>
</comment>
<sequence>MNLDKIFQLYDYPRRDLYDIRVYLARLLEIIEMQAFEAAICSAVFIALAVMRMVAEQHGIDFESQNPKTLAQTFFAYNFYNQEDYEILVTGIDLRDRMMFKQEKLTIDPKLAYQTLEVVQRLFSRVEGEG</sequence>
<organism evidence="1 2">
    <name type="scientific">Microseira wollei NIES-4236</name>
    <dbReference type="NCBI Taxonomy" id="2530354"/>
    <lineage>
        <taxon>Bacteria</taxon>
        <taxon>Bacillati</taxon>
        <taxon>Cyanobacteriota</taxon>
        <taxon>Cyanophyceae</taxon>
        <taxon>Oscillatoriophycideae</taxon>
        <taxon>Aerosakkonematales</taxon>
        <taxon>Aerosakkonemataceae</taxon>
        <taxon>Microseira</taxon>
    </lineage>
</organism>
<dbReference type="AlphaFoldDB" id="A0AAV3X223"/>